<dbReference type="AlphaFoldDB" id="A0A1X7VCE7"/>
<feature type="domain" description="Tc1-like transposase DDE" evidence="1">
    <location>
        <begin position="123"/>
        <end position="258"/>
    </location>
</feature>
<dbReference type="InterPro" id="IPR038717">
    <property type="entry name" value="Tc1-like_DDE_dom"/>
</dbReference>
<dbReference type="Gene3D" id="3.30.420.10">
    <property type="entry name" value="Ribonuclease H-like superfamily/Ribonuclease H"/>
    <property type="match status" value="1"/>
</dbReference>
<dbReference type="InterPro" id="IPR009057">
    <property type="entry name" value="Homeodomain-like_sf"/>
</dbReference>
<accession>A0A1X7VCE7</accession>
<evidence type="ECO:0000313" key="2">
    <source>
        <dbReference type="EnsemblMetazoa" id="Aqu2.1.37975_001"/>
    </source>
</evidence>
<dbReference type="SUPFAM" id="SSF46689">
    <property type="entry name" value="Homeodomain-like"/>
    <property type="match status" value="1"/>
</dbReference>
<dbReference type="InterPro" id="IPR052338">
    <property type="entry name" value="Transposase_5"/>
</dbReference>
<name>A0A1X7VCE7_AMPQE</name>
<dbReference type="GO" id="GO:0003676">
    <property type="term" value="F:nucleic acid binding"/>
    <property type="evidence" value="ECO:0007669"/>
    <property type="project" value="InterPro"/>
</dbReference>
<dbReference type="InterPro" id="IPR047655">
    <property type="entry name" value="Transpos_IS630-like"/>
</dbReference>
<protein>
    <recommendedName>
        <fullName evidence="1">Tc1-like transposase DDE domain-containing protein</fullName>
    </recommendedName>
</protein>
<dbReference type="SUPFAM" id="SSF53098">
    <property type="entry name" value="Ribonuclease H-like"/>
    <property type="match status" value="1"/>
</dbReference>
<proteinExistence type="predicted"/>
<dbReference type="OMA" id="AWRKKNT"/>
<dbReference type="NCBIfam" id="NF033545">
    <property type="entry name" value="transpos_IS630"/>
    <property type="match status" value="1"/>
</dbReference>
<dbReference type="EnsemblMetazoa" id="Aqu2.1.37975_001">
    <property type="protein sequence ID" value="Aqu2.1.37975_001"/>
    <property type="gene ID" value="Aqu2.1.37975"/>
</dbReference>
<dbReference type="InterPro" id="IPR012337">
    <property type="entry name" value="RNaseH-like_sf"/>
</dbReference>
<sequence>MREEGLDVKVSGVYRLLKKFNETGTISRRPGSGRPSMITNDILKLVEEQMQADDETTEVQLQKILLDKGHPLSLKTIFTSRRKLGWTLRGSAYRQIIREANKSKRLQWARDNLDEYERNGFEDVLFTDESSIQLECHRWFCCRKKEQPAKHKPMAKHPCKVHIWAGISCKGKTPIVIFEGIMNGAGLIDVFNAGLLPYINNIDNNVRLMQDNDPKHTSKRVGEWLEANDINWWHTPPESPDINPIENLWHELKEYLRRVDHKICNEMQASSSGL</sequence>
<dbReference type="InterPro" id="IPR036397">
    <property type="entry name" value="RNaseH_sf"/>
</dbReference>
<dbReference type="Pfam" id="PF13358">
    <property type="entry name" value="DDE_3"/>
    <property type="match status" value="1"/>
</dbReference>
<reference evidence="2" key="1">
    <citation type="submission" date="2017-05" db="UniProtKB">
        <authorList>
            <consortium name="EnsemblMetazoa"/>
        </authorList>
    </citation>
    <scope>IDENTIFICATION</scope>
</reference>
<organism evidence="2">
    <name type="scientific">Amphimedon queenslandica</name>
    <name type="common">Sponge</name>
    <dbReference type="NCBI Taxonomy" id="400682"/>
    <lineage>
        <taxon>Eukaryota</taxon>
        <taxon>Metazoa</taxon>
        <taxon>Porifera</taxon>
        <taxon>Demospongiae</taxon>
        <taxon>Heteroscleromorpha</taxon>
        <taxon>Haplosclerida</taxon>
        <taxon>Niphatidae</taxon>
        <taxon>Amphimedon</taxon>
    </lineage>
</organism>
<dbReference type="PANTHER" id="PTHR23022">
    <property type="entry name" value="TRANSPOSABLE ELEMENT-RELATED"/>
    <property type="match status" value="1"/>
</dbReference>
<dbReference type="PANTHER" id="PTHR23022:SF135">
    <property type="entry name" value="SI:DKEY-77F5.3"/>
    <property type="match status" value="1"/>
</dbReference>
<dbReference type="InParanoid" id="A0A1X7VCE7"/>
<dbReference type="eggNOG" id="ENOG502QUTZ">
    <property type="taxonomic scope" value="Eukaryota"/>
</dbReference>
<evidence type="ECO:0000259" key="1">
    <source>
        <dbReference type="Pfam" id="PF13358"/>
    </source>
</evidence>